<dbReference type="OrthoDB" id="8237027at2"/>
<evidence type="ECO:0000313" key="2">
    <source>
        <dbReference type="Proteomes" id="UP000215703"/>
    </source>
</evidence>
<dbReference type="Proteomes" id="UP000215703">
    <property type="component" value="Chromosome"/>
</dbReference>
<reference evidence="1 2" key="1">
    <citation type="journal article" date="2014" name="Int. J. Syst. Evol. Microbiol.">
        <title>Bradyrhizobium ottawaense sp. nov., a symbiotic nitrogen fixing bacterium from root nodules of soybeans in Canada.</title>
        <authorList>
            <person name="Yu X."/>
            <person name="Cloutier S."/>
            <person name="Tambong J.T."/>
            <person name="Bromfield E.S."/>
        </authorList>
    </citation>
    <scope>NUCLEOTIDE SEQUENCE [LARGE SCALE GENOMIC DNA]</scope>
    <source>
        <strain evidence="1 2">OO99</strain>
    </source>
</reference>
<name>A0A2U8P6F3_9BRAD</name>
<protein>
    <submittedName>
        <fullName evidence="1">Uncharacterized protein</fullName>
    </submittedName>
</protein>
<reference evidence="1 2" key="2">
    <citation type="journal article" date="2017" name="Syst. Appl. Microbiol.">
        <title>Soybeans inoculated with root zone soils of Canadian native legumes harbour diverse and novel Bradyrhizobium spp. that possess agricultural potential.</title>
        <authorList>
            <person name="Bromfield E.S.P."/>
            <person name="Cloutier S."/>
            <person name="Tambong J.T."/>
            <person name="Tran Thi T.V."/>
        </authorList>
    </citation>
    <scope>NUCLEOTIDE SEQUENCE [LARGE SCALE GENOMIC DNA]</scope>
    <source>
        <strain evidence="1 2">OO99</strain>
    </source>
</reference>
<sequence length="86" mass="9679">MLSSLWIEKWGAERMRFSLVLRIGVSIPCNRRAETLMGSQPHVTLAQAPEVFRLSTETAMSGPAFSTMRSDNVTLIWFNRGCCENS</sequence>
<dbReference type="AlphaFoldDB" id="A0A2U8P6F3"/>
<evidence type="ECO:0000313" key="1">
    <source>
        <dbReference type="EMBL" id="AWL93302.1"/>
    </source>
</evidence>
<gene>
    <name evidence="1" type="ORF">CIT37_14675</name>
</gene>
<proteinExistence type="predicted"/>
<dbReference type="EMBL" id="CP029425">
    <property type="protein sequence ID" value="AWL93302.1"/>
    <property type="molecule type" value="Genomic_DNA"/>
</dbReference>
<accession>A0A2U8P6F3</accession>
<organism evidence="1 2">
    <name type="scientific">Bradyrhizobium ottawaense</name>
    <dbReference type="NCBI Taxonomy" id="931866"/>
    <lineage>
        <taxon>Bacteria</taxon>
        <taxon>Pseudomonadati</taxon>
        <taxon>Pseudomonadota</taxon>
        <taxon>Alphaproteobacteria</taxon>
        <taxon>Hyphomicrobiales</taxon>
        <taxon>Nitrobacteraceae</taxon>
        <taxon>Bradyrhizobium</taxon>
    </lineage>
</organism>